<dbReference type="EC" id="1.14.13.22" evidence="4"/>
<dbReference type="PANTHER" id="PTHR42877:SF4">
    <property type="entry name" value="FAD_NAD(P)-BINDING DOMAIN-CONTAINING PROTEIN-RELATED"/>
    <property type="match status" value="1"/>
</dbReference>
<dbReference type="SUPFAM" id="SSF51905">
    <property type="entry name" value="FAD/NAD(P)-binding domain"/>
    <property type="match status" value="2"/>
</dbReference>
<proteinExistence type="predicted"/>
<keyword evidence="3 4" id="KW-0560">Oxidoreductase</keyword>
<dbReference type="PRINTS" id="PR00411">
    <property type="entry name" value="PNDRDTASEI"/>
</dbReference>
<keyword evidence="1" id="KW-0285">Flavoprotein</keyword>
<dbReference type="InterPro" id="IPR020946">
    <property type="entry name" value="Flavin_mOase-like"/>
</dbReference>
<dbReference type="GO" id="GO:0050660">
    <property type="term" value="F:flavin adenine dinucleotide binding"/>
    <property type="evidence" value="ECO:0007669"/>
    <property type="project" value="InterPro"/>
</dbReference>
<dbReference type="EMBL" id="CZQC01000036">
    <property type="protein sequence ID" value="CUS41124.1"/>
    <property type="molecule type" value="Genomic_DNA"/>
</dbReference>
<reference evidence="4" key="1">
    <citation type="submission" date="2015-10" db="EMBL/GenBank/DDBJ databases">
        <authorList>
            <person name="Gilbert D.G."/>
        </authorList>
    </citation>
    <scope>NUCLEOTIDE SEQUENCE</scope>
</reference>
<dbReference type="PANTHER" id="PTHR42877">
    <property type="entry name" value="L-ORNITHINE N(5)-MONOOXYGENASE-RELATED"/>
    <property type="match status" value="1"/>
</dbReference>
<dbReference type="GO" id="GO:0050661">
    <property type="term" value="F:NADP binding"/>
    <property type="evidence" value="ECO:0007669"/>
    <property type="project" value="InterPro"/>
</dbReference>
<dbReference type="Pfam" id="PF00743">
    <property type="entry name" value="FMO-like"/>
    <property type="match status" value="1"/>
</dbReference>
<keyword evidence="2" id="KW-0274">FAD</keyword>
<evidence type="ECO:0000256" key="2">
    <source>
        <dbReference type="ARBA" id="ARBA00022827"/>
    </source>
</evidence>
<dbReference type="GO" id="GO:0004499">
    <property type="term" value="F:N,N-dimethylaniline monooxygenase activity"/>
    <property type="evidence" value="ECO:0007669"/>
    <property type="project" value="InterPro"/>
</dbReference>
<protein>
    <submittedName>
        <fullName evidence="4">Cyclohexanone monooxygenase</fullName>
        <ecNumber evidence="4">1.14.13.22</ecNumber>
    </submittedName>
</protein>
<name>A0A160TDG5_9ZZZZ</name>
<dbReference type="Gene3D" id="3.50.50.60">
    <property type="entry name" value="FAD/NAD(P)-binding domain"/>
    <property type="match status" value="2"/>
</dbReference>
<keyword evidence="4" id="KW-0503">Monooxygenase</keyword>
<dbReference type="InterPro" id="IPR036188">
    <property type="entry name" value="FAD/NAD-bd_sf"/>
</dbReference>
<evidence type="ECO:0000313" key="4">
    <source>
        <dbReference type="EMBL" id="CUS41124.1"/>
    </source>
</evidence>
<dbReference type="InterPro" id="IPR051209">
    <property type="entry name" value="FAD-bind_Monooxygenase_sf"/>
</dbReference>
<evidence type="ECO:0000256" key="3">
    <source>
        <dbReference type="ARBA" id="ARBA00023002"/>
    </source>
</evidence>
<organism evidence="4">
    <name type="scientific">hydrothermal vent metagenome</name>
    <dbReference type="NCBI Taxonomy" id="652676"/>
    <lineage>
        <taxon>unclassified sequences</taxon>
        <taxon>metagenomes</taxon>
        <taxon>ecological metagenomes</taxon>
    </lineage>
</organism>
<dbReference type="AlphaFoldDB" id="A0A160TDG5"/>
<dbReference type="GO" id="GO:0018667">
    <property type="term" value="F:cyclohexanone monooxygenase activity"/>
    <property type="evidence" value="ECO:0007669"/>
    <property type="project" value="UniProtKB-EC"/>
</dbReference>
<gene>
    <name evidence="4" type="ORF">MGWOODY_Tha683</name>
</gene>
<evidence type="ECO:0000256" key="1">
    <source>
        <dbReference type="ARBA" id="ARBA00022630"/>
    </source>
</evidence>
<sequence>MQHIECLIIGAGFGGIGMAIQLKKSGKSDFQIWEKASDFGGCWRDNTYPGAACDVPSHLYSYSFAPKKDWQYRFARQPEILSYIQQCAQQYQVISHLRFDHGVRSAEFDTERQHWVIEAENGNQITARYLITATGQLNRPLIPNISGLDDFKGEHFHSAQWRHDIDLTGKTVAVIGTGASAIQFVPEISKIAAQVTLFQRSAPYVLPKPDRAYTPWEHALLKWVPGLQKLSRVKTYLQYESRVLGFRFHEHLMKIMAGQWARYMKSQIKDPELRKALTPNYPMGCKRILLANNYYETMKRNNVSLCSDGISSVNDSGIIDNNGQHHPVDVIIYATGFKATEFLVPMTITGANGQSLHDVWKNGAEAYLGINVQGFPNLFMLYGPNTNLGHNSIIYMLESQFRYILSAIKYQEKGGFRSIDVLATPQRAFNENIQTKIKNTVWNQGCHSWYITDEGKNTVNWPTFTFNYRRMTSEFHPNDYHCQQ</sequence>
<accession>A0A160TDG5</accession>